<gene>
    <name evidence="2" type="ORF">VFPPC_17543</name>
</gene>
<proteinExistence type="predicted"/>
<dbReference type="RefSeq" id="XP_022285730.1">
    <property type="nucleotide sequence ID" value="XM_022429243.1"/>
</dbReference>
<dbReference type="KEGG" id="pchm:VFPPC_17543"/>
<reference evidence="2 3" key="1">
    <citation type="journal article" date="2016" name="PLoS Pathog.">
        <title>Biosynthesis of antibiotic leucinostatins in bio-control fungus Purpureocillium lilacinum and their inhibition on phytophthora revealed by genome mining.</title>
        <authorList>
            <person name="Wang G."/>
            <person name="Liu Z."/>
            <person name="Lin R."/>
            <person name="Li E."/>
            <person name="Mao Z."/>
            <person name="Ling J."/>
            <person name="Yang Y."/>
            <person name="Yin W.B."/>
            <person name="Xie B."/>
        </authorList>
    </citation>
    <scope>NUCLEOTIDE SEQUENCE [LARGE SCALE GENOMIC DNA]</scope>
    <source>
        <strain evidence="2">170</strain>
    </source>
</reference>
<organism evidence="2 3">
    <name type="scientific">Pochonia chlamydosporia 170</name>
    <dbReference type="NCBI Taxonomy" id="1380566"/>
    <lineage>
        <taxon>Eukaryota</taxon>
        <taxon>Fungi</taxon>
        <taxon>Dikarya</taxon>
        <taxon>Ascomycota</taxon>
        <taxon>Pezizomycotina</taxon>
        <taxon>Sordariomycetes</taxon>
        <taxon>Hypocreomycetidae</taxon>
        <taxon>Hypocreales</taxon>
        <taxon>Clavicipitaceae</taxon>
        <taxon>Pochonia</taxon>
    </lineage>
</organism>
<name>A0A219ASM3_METCM</name>
<dbReference type="GeneID" id="33936494"/>
<evidence type="ECO:0000313" key="3">
    <source>
        <dbReference type="Proteomes" id="UP000078397"/>
    </source>
</evidence>
<feature type="region of interest" description="Disordered" evidence="1">
    <location>
        <begin position="1"/>
        <end position="24"/>
    </location>
</feature>
<evidence type="ECO:0000256" key="1">
    <source>
        <dbReference type="SAM" id="MobiDB-lite"/>
    </source>
</evidence>
<sequence length="103" mass="11222">MPTTPCAATALEKSGIGKGTHGTRQPLSSWLMRLLQSSTQFCTAKQSNQALIKNGWGMDGDGRLMMGWFIGVLAQNYQMSVARSPPASPLASQCHFKMMSMIR</sequence>
<dbReference type="Proteomes" id="UP000078397">
    <property type="component" value="Unassembled WGS sequence"/>
</dbReference>
<comment type="caution">
    <text evidence="2">The sequence shown here is derived from an EMBL/GenBank/DDBJ whole genome shotgun (WGS) entry which is preliminary data.</text>
</comment>
<dbReference type="EMBL" id="LSBJ02000002">
    <property type="protein sequence ID" value="OWT43294.1"/>
    <property type="molecule type" value="Genomic_DNA"/>
</dbReference>
<dbReference type="AlphaFoldDB" id="A0A219ASM3"/>
<protein>
    <submittedName>
        <fullName evidence="2">Uncharacterized protein</fullName>
    </submittedName>
</protein>
<evidence type="ECO:0000313" key="2">
    <source>
        <dbReference type="EMBL" id="OWT43294.1"/>
    </source>
</evidence>
<accession>A0A219ASM3</accession>
<keyword evidence="3" id="KW-1185">Reference proteome</keyword>